<dbReference type="Gene3D" id="3.40.640.10">
    <property type="entry name" value="Type I PLP-dependent aspartate aminotransferase-like (Major domain)"/>
    <property type="match status" value="1"/>
</dbReference>
<evidence type="ECO:0000256" key="3">
    <source>
        <dbReference type="ARBA" id="ARBA00022898"/>
    </source>
</evidence>
<evidence type="ECO:0000313" key="5">
    <source>
        <dbReference type="EMBL" id="SVB58688.1"/>
    </source>
</evidence>
<dbReference type="InterPro" id="IPR015424">
    <property type="entry name" value="PyrdxlP-dep_Trfase"/>
</dbReference>
<dbReference type="AlphaFoldDB" id="A0A382F6N8"/>
<dbReference type="InterPro" id="IPR004839">
    <property type="entry name" value="Aminotransferase_I/II_large"/>
</dbReference>
<accession>A0A382F6N8</accession>
<keyword evidence="3" id="KW-0663">Pyridoxal phosphate</keyword>
<keyword evidence="1" id="KW-0032">Aminotransferase</keyword>
<dbReference type="InterPro" id="IPR050106">
    <property type="entry name" value="HistidinolP_aminotransfase"/>
</dbReference>
<dbReference type="InterPro" id="IPR019546">
    <property type="entry name" value="TAT_signal_bac_arc"/>
</dbReference>
<evidence type="ECO:0000256" key="1">
    <source>
        <dbReference type="ARBA" id="ARBA00022576"/>
    </source>
</evidence>
<keyword evidence="2" id="KW-0808">Transferase</keyword>
<dbReference type="NCBIfam" id="TIGR01409">
    <property type="entry name" value="TAT_signal_seq"/>
    <property type="match status" value="1"/>
</dbReference>
<dbReference type="EMBL" id="UINC01048305">
    <property type="protein sequence ID" value="SVB58688.1"/>
    <property type="molecule type" value="Genomic_DNA"/>
</dbReference>
<dbReference type="InterPro" id="IPR004838">
    <property type="entry name" value="NHTrfase_class1_PyrdxlP-BS"/>
</dbReference>
<evidence type="ECO:0000259" key="4">
    <source>
        <dbReference type="Pfam" id="PF00155"/>
    </source>
</evidence>
<dbReference type="GO" id="GO:0008483">
    <property type="term" value="F:transaminase activity"/>
    <property type="evidence" value="ECO:0007669"/>
    <property type="project" value="UniProtKB-KW"/>
</dbReference>
<feature type="domain" description="Aminotransferase class I/classII large" evidence="4">
    <location>
        <begin position="48"/>
        <end position="365"/>
    </location>
</feature>
<dbReference type="CDD" id="cd00609">
    <property type="entry name" value="AAT_like"/>
    <property type="match status" value="1"/>
</dbReference>
<sequence>MKTTRRGFVGTIAVGAAAGVLSGTTFMSKGASAQTREALKTGIHDGGIMQLSSNESARGPGPKTMEALHSHITKRVGMGYAPDHVNELRDGIANYYKLTTANVQLATGSTPLLQGSVRAFCSADKKLVTPMPTYSTSLNTARQINAATVELPLDSSMGVNLRDLADHADGAGLLYLCNPNNPTGTVHSPQAVEDFVRRVMRENPNTMIHIDEAYINYTKAGAMETAVPLAMEFENVFITRSFSKAHGLAGLRIGYALGQEQTLAKIRNAWGMGDVNMLGAVAALTALEDKEHLAWEAQENGEIRDMVVGAFREMGFEVGDSHTNHIFVNLRRPAREFREACLQHKILVGRDFPPMEKTHCRISLGSRE</sequence>
<dbReference type="PANTHER" id="PTHR43643">
    <property type="entry name" value="HISTIDINOL-PHOSPHATE AMINOTRANSFERASE 2"/>
    <property type="match status" value="1"/>
</dbReference>
<dbReference type="InterPro" id="IPR015421">
    <property type="entry name" value="PyrdxlP-dep_Trfase_major"/>
</dbReference>
<proteinExistence type="predicted"/>
<dbReference type="Pfam" id="PF00155">
    <property type="entry name" value="Aminotran_1_2"/>
    <property type="match status" value="1"/>
</dbReference>
<dbReference type="PROSITE" id="PS00105">
    <property type="entry name" value="AA_TRANSFER_CLASS_1"/>
    <property type="match status" value="1"/>
</dbReference>
<dbReference type="PANTHER" id="PTHR43643:SF3">
    <property type="entry name" value="HISTIDINOL-PHOSPHATE AMINOTRANSFERASE"/>
    <property type="match status" value="1"/>
</dbReference>
<dbReference type="PROSITE" id="PS51318">
    <property type="entry name" value="TAT"/>
    <property type="match status" value="1"/>
</dbReference>
<organism evidence="5">
    <name type="scientific">marine metagenome</name>
    <dbReference type="NCBI Taxonomy" id="408172"/>
    <lineage>
        <taxon>unclassified sequences</taxon>
        <taxon>metagenomes</taxon>
        <taxon>ecological metagenomes</taxon>
    </lineage>
</organism>
<reference evidence="5" key="1">
    <citation type="submission" date="2018-05" db="EMBL/GenBank/DDBJ databases">
        <authorList>
            <person name="Lanie J.A."/>
            <person name="Ng W.-L."/>
            <person name="Kazmierczak K.M."/>
            <person name="Andrzejewski T.M."/>
            <person name="Davidsen T.M."/>
            <person name="Wayne K.J."/>
            <person name="Tettelin H."/>
            <person name="Glass J.I."/>
            <person name="Rusch D."/>
            <person name="Podicherti R."/>
            <person name="Tsui H.-C.T."/>
            <person name="Winkler M.E."/>
        </authorList>
    </citation>
    <scope>NUCLEOTIDE SEQUENCE</scope>
</reference>
<gene>
    <name evidence="5" type="ORF">METZ01_LOCUS211542</name>
</gene>
<name>A0A382F6N8_9ZZZZ</name>
<dbReference type="GO" id="GO:0030170">
    <property type="term" value="F:pyridoxal phosphate binding"/>
    <property type="evidence" value="ECO:0007669"/>
    <property type="project" value="InterPro"/>
</dbReference>
<dbReference type="InterPro" id="IPR015422">
    <property type="entry name" value="PyrdxlP-dep_Trfase_small"/>
</dbReference>
<feature type="non-terminal residue" evidence="5">
    <location>
        <position position="368"/>
    </location>
</feature>
<evidence type="ECO:0000256" key="2">
    <source>
        <dbReference type="ARBA" id="ARBA00022679"/>
    </source>
</evidence>
<dbReference type="InterPro" id="IPR006311">
    <property type="entry name" value="TAT_signal"/>
</dbReference>
<dbReference type="SUPFAM" id="SSF53383">
    <property type="entry name" value="PLP-dependent transferases"/>
    <property type="match status" value="1"/>
</dbReference>
<dbReference type="Gene3D" id="3.90.1150.10">
    <property type="entry name" value="Aspartate Aminotransferase, domain 1"/>
    <property type="match status" value="1"/>
</dbReference>
<protein>
    <recommendedName>
        <fullName evidence="4">Aminotransferase class I/classII large domain-containing protein</fullName>
    </recommendedName>
</protein>